<sequence>MARLPPAVRQRLYSLPQQVGAEAGILDPEDEDEEDAGARRDPARWSIRLRPLPAPPACTPEPRELDGGAKASSNGDCRLLRGSLASLGSRGAPLVEEQTPPGPPGSVHTAVQVEAVEAGESPGAGAGAGEDGAGFVRRQLGALLQPAVNKFSLRMFGSQKAVEREQERVRSAGAWVIHPYSDFRFYWDLTMLLLMVGNLVVIPVGITFFKDENTTAWIVFNVASDTFFLADLALNFRTGIVLEDSTEIVLLPRRIRSRYLRSWFAVDLVSSIPVDYIFLVVETRMDSEVYKTARALRIVRFTKVLSLLRLLRLSRLIRYIHQWEE</sequence>
<keyword evidence="2" id="KW-0633">Potassium transport</keyword>
<feature type="transmembrane region" description="Helical" evidence="10">
    <location>
        <begin position="185"/>
        <end position="209"/>
    </location>
</feature>
<keyword evidence="7 10" id="KW-1133">Transmembrane helix</keyword>
<dbReference type="InterPro" id="IPR013621">
    <property type="entry name" value="Ion_trans_N"/>
</dbReference>
<dbReference type="Gene3D" id="1.10.287.70">
    <property type="match status" value="1"/>
</dbReference>
<proteinExistence type="predicted"/>
<evidence type="ECO:0000313" key="13">
    <source>
        <dbReference type="Proteomes" id="UP001652624"/>
    </source>
</evidence>
<keyword evidence="4" id="KW-0631">Potassium channel</keyword>
<feature type="non-terminal residue" evidence="14">
    <location>
        <position position="325"/>
    </location>
</feature>
<evidence type="ECO:0000256" key="5">
    <source>
        <dbReference type="ARBA" id="ARBA00022882"/>
    </source>
</evidence>
<dbReference type="InterPro" id="IPR005821">
    <property type="entry name" value="Ion_trans_dom"/>
</dbReference>
<keyword evidence="13" id="KW-1185">Reference proteome</keyword>
<gene>
    <name evidence="14" type="primary">LOC103127782</name>
</gene>
<dbReference type="SUPFAM" id="SSF81324">
    <property type="entry name" value="Voltage-gated potassium channels"/>
    <property type="match status" value="1"/>
</dbReference>
<evidence type="ECO:0000256" key="6">
    <source>
        <dbReference type="ARBA" id="ARBA00022958"/>
    </source>
</evidence>
<dbReference type="Pfam" id="PF00520">
    <property type="entry name" value="Ion_trans"/>
    <property type="match status" value="1"/>
</dbReference>
<feature type="region of interest" description="Disordered" evidence="9">
    <location>
        <begin position="15"/>
        <end position="76"/>
    </location>
</feature>
<evidence type="ECO:0000256" key="10">
    <source>
        <dbReference type="SAM" id="Phobius"/>
    </source>
</evidence>
<evidence type="ECO:0000256" key="4">
    <source>
        <dbReference type="ARBA" id="ARBA00022826"/>
    </source>
</evidence>
<keyword evidence="5" id="KW-0851">Voltage-gated channel</keyword>
<evidence type="ECO:0000259" key="12">
    <source>
        <dbReference type="Pfam" id="PF08412"/>
    </source>
</evidence>
<dbReference type="PANTHER" id="PTHR45689:SF5">
    <property type="entry name" value="I[[H]] CHANNEL, ISOFORM E"/>
    <property type="match status" value="1"/>
</dbReference>
<keyword evidence="5" id="KW-0406">Ion transport</keyword>
<evidence type="ECO:0000256" key="3">
    <source>
        <dbReference type="ARBA" id="ARBA00022692"/>
    </source>
</evidence>
<accession>A0ABM3WUY5</accession>
<keyword evidence="6" id="KW-0630">Potassium</keyword>
<organism evidence="13 14">
    <name type="scientific">Erinaceus europaeus</name>
    <name type="common">Western European hedgehog</name>
    <dbReference type="NCBI Taxonomy" id="9365"/>
    <lineage>
        <taxon>Eukaryota</taxon>
        <taxon>Metazoa</taxon>
        <taxon>Chordata</taxon>
        <taxon>Craniata</taxon>
        <taxon>Vertebrata</taxon>
        <taxon>Euteleostomi</taxon>
        <taxon>Mammalia</taxon>
        <taxon>Eutheria</taxon>
        <taxon>Laurasiatheria</taxon>
        <taxon>Eulipotyphla</taxon>
        <taxon>Erinaceidae</taxon>
        <taxon>Erinaceinae</taxon>
        <taxon>Erinaceus</taxon>
    </lineage>
</organism>
<evidence type="ECO:0000256" key="9">
    <source>
        <dbReference type="SAM" id="MobiDB-lite"/>
    </source>
</evidence>
<dbReference type="PANTHER" id="PTHR45689">
    <property type="entry name" value="I[[H]] CHANNEL, ISOFORM E"/>
    <property type="match status" value="1"/>
</dbReference>
<keyword evidence="8 10" id="KW-0472">Membrane</keyword>
<evidence type="ECO:0000256" key="2">
    <source>
        <dbReference type="ARBA" id="ARBA00022538"/>
    </source>
</evidence>
<dbReference type="RefSeq" id="XP_060040384.1">
    <property type="nucleotide sequence ID" value="XM_060184401.1"/>
</dbReference>
<keyword evidence="5" id="KW-0813">Transport</keyword>
<evidence type="ECO:0000259" key="11">
    <source>
        <dbReference type="Pfam" id="PF00520"/>
    </source>
</evidence>
<keyword evidence="3 10" id="KW-0812">Transmembrane</keyword>
<evidence type="ECO:0000256" key="1">
    <source>
        <dbReference type="ARBA" id="ARBA00004141"/>
    </source>
</evidence>
<feature type="domain" description="Ion transport" evidence="11">
    <location>
        <begin position="185"/>
        <end position="322"/>
    </location>
</feature>
<feature type="domain" description="Ion transport N-terminal" evidence="12">
    <location>
        <begin position="141"/>
        <end position="183"/>
    </location>
</feature>
<reference evidence="14" key="1">
    <citation type="submission" date="2025-08" db="UniProtKB">
        <authorList>
            <consortium name="RefSeq"/>
        </authorList>
    </citation>
    <scope>IDENTIFICATION</scope>
</reference>
<evidence type="ECO:0000256" key="7">
    <source>
        <dbReference type="ARBA" id="ARBA00022989"/>
    </source>
</evidence>
<dbReference type="GeneID" id="103127782"/>
<comment type="subcellular location">
    <subcellularLocation>
        <location evidence="1">Membrane</location>
        <topology evidence="1">Multi-pass membrane protein</topology>
    </subcellularLocation>
</comment>
<dbReference type="Proteomes" id="UP001652624">
    <property type="component" value="Unplaced"/>
</dbReference>
<name>A0ABM3WUY5_ERIEU</name>
<dbReference type="InterPro" id="IPR051413">
    <property type="entry name" value="K/Na_HCN_channel"/>
</dbReference>
<evidence type="ECO:0000256" key="8">
    <source>
        <dbReference type="ARBA" id="ARBA00023136"/>
    </source>
</evidence>
<protein>
    <submittedName>
        <fullName evidence="14">Potassium/sodium hyperpolarization-activated cyclic nucleotide-gated channel 4</fullName>
    </submittedName>
</protein>
<dbReference type="Pfam" id="PF08412">
    <property type="entry name" value="Ion_trans_N"/>
    <property type="match status" value="1"/>
</dbReference>
<evidence type="ECO:0000313" key="14">
    <source>
        <dbReference type="RefSeq" id="XP_060040384.1"/>
    </source>
</evidence>
<keyword evidence="5" id="KW-0407">Ion channel</keyword>